<evidence type="ECO:0000256" key="1">
    <source>
        <dbReference type="ARBA" id="ARBA00022723"/>
    </source>
</evidence>
<accession>A0A0D2MR71</accession>
<dbReference type="STRING" id="145388.A0A0D2MR71"/>
<keyword evidence="6" id="KW-1185">Reference proteome</keyword>
<dbReference type="Gene3D" id="3.10.660.10">
    <property type="entry name" value="DPH Zinc finger"/>
    <property type="match status" value="1"/>
</dbReference>
<protein>
    <submittedName>
        <fullName evidence="5">CSL-type zinc finger protein-containing protein, putative</fullName>
    </submittedName>
</protein>
<keyword evidence="3" id="KW-0408">Iron</keyword>
<keyword evidence="1" id="KW-0479">Metal-binding</keyword>
<dbReference type="InterPro" id="IPR007872">
    <property type="entry name" value="DPH_MB_dom"/>
</dbReference>
<dbReference type="GO" id="GO:0008198">
    <property type="term" value="F:ferrous iron binding"/>
    <property type="evidence" value="ECO:0007669"/>
    <property type="project" value="TreeGrafter"/>
</dbReference>
<dbReference type="Proteomes" id="UP000054498">
    <property type="component" value="Unassembled WGS sequence"/>
</dbReference>
<feature type="domain" description="DPH-type MB" evidence="4">
    <location>
        <begin position="38"/>
        <end position="101"/>
    </location>
</feature>
<evidence type="ECO:0000313" key="6">
    <source>
        <dbReference type="Proteomes" id="UP000054498"/>
    </source>
</evidence>
<dbReference type="PROSITE" id="PS51074">
    <property type="entry name" value="DPH_MB"/>
    <property type="match status" value="1"/>
</dbReference>
<organism evidence="5 6">
    <name type="scientific">Monoraphidium neglectum</name>
    <dbReference type="NCBI Taxonomy" id="145388"/>
    <lineage>
        <taxon>Eukaryota</taxon>
        <taxon>Viridiplantae</taxon>
        <taxon>Chlorophyta</taxon>
        <taxon>core chlorophytes</taxon>
        <taxon>Chlorophyceae</taxon>
        <taxon>CS clade</taxon>
        <taxon>Sphaeropleales</taxon>
        <taxon>Selenastraceae</taxon>
        <taxon>Monoraphidium</taxon>
    </lineage>
</organism>
<dbReference type="RefSeq" id="XP_013904114.1">
    <property type="nucleotide sequence ID" value="XM_014048660.1"/>
</dbReference>
<evidence type="ECO:0000256" key="3">
    <source>
        <dbReference type="ARBA" id="ARBA00023004"/>
    </source>
</evidence>
<dbReference type="SUPFAM" id="SSF144217">
    <property type="entry name" value="CSL zinc finger"/>
    <property type="match status" value="1"/>
</dbReference>
<evidence type="ECO:0000313" key="5">
    <source>
        <dbReference type="EMBL" id="KIZ05095.1"/>
    </source>
</evidence>
<dbReference type="PANTHER" id="PTHR45255:SF1">
    <property type="entry name" value="DNAJ HOMOLOG SUBFAMILY C MEMBER 24"/>
    <property type="match status" value="1"/>
</dbReference>
<gene>
    <name evidence="5" type="ORF">MNEG_2859</name>
</gene>
<dbReference type="Pfam" id="PF05207">
    <property type="entry name" value="Zn_ribbon_CSL"/>
    <property type="match status" value="1"/>
</dbReference>
<keyword evidence="2" id="KW-0862">Zinc</keyword>
<evidence type="ECO:0000259" key="4">
    <source>
        <dbReference type="PROSITE" id="PS51074"/>
    </source>
</evidence>
<proteinExistence type="predicted"/>
<reference evidence="5 6" key="1">
    <citation type="journal article" date="2013" name="BMC Genomics">
        <title>Reconstruction of the lipid metabolism for the microalga Monoraphidium neglectum from its genome sequence reveals characteristics suitable for biofuel production.</title>
        <authorList>
            <person name="Bogen C."/>
            <person name="Al-Dilaimi A."/>
            <person name="Albersmeier A."/>
            <person name="Wichmann J."/>
            <person name="Grundmann M."/>
            <person name="Rupp O."/>
            <person name="Lauersen K.J."/>
            <person name="Blifernez-Klassen O."/>
            <person name="Kalinowski J."/>
            <person name="Goesmann A."/>
            <person name="Mussgnug J.H."/>
            <person name="Kruse O."/>
        </authorList>
    </citation>
    <scope>NUCLEOTIDE SEQUENCE [LARGE SCALE GENOMIC DNA]</scope>
    <source>
        <strain evidence="5 6">SAG 48.87</strain>
    </source>
</reference>
<sequence length="108" mass="12259">MHPLLLCVAPSKTLRDPQRRARYDRILTQRELRSVVTLQDEIDLDEMHAEEEPQGGGKVYTYVCRCGDVYALNPDDDELCELEAVVVPCSSCSNHILVRLHRQPPGVD</sequence>
<dbReference type="AlphaFoldDB" id="A0A0D2MR71"/>
<dbReference type="GeneID" id="25735737"/>
<dbReference type="OrthoDB" id="513584at2759"/>
<dbReference type="PANTHER" id="PTHR45255">
    <property type="entry name" value="DNAJ HOMOLOG SUBFAMILY C MEMBER 24"/>
    <property type="match status" value="1"/>
</dbReference>
<dbReference type="InterPro" id="IPR036671">
    <property type="entry name" value="DPH_MB_sf"/>
</dbReference>
<dbReference type="EMBL" id="KK100558">
    <property type="protein sequence ID" value="KIZ05095.1"/>
    <property type="molecule type" value="Genomic_DNA"/>
</dbReference>
<dbReference type="KEGG" id="mng:MNEG_2859"/>
<evidence type="ECO:0000256" key="2">
    <source>
        <dbReference type="ARBA" id="ARBA00022833"/>
    </source>
</evidence>
<dbReference type="GO" id="GO:0001671">
    <property type="term" value="F:ATPase activator activity"/>
    <property type="evidence" value="ECO:0007669"/>
    <property type="project" value="TreeGrafter"/>
</dbReference>
<name>A0A0D2MR71_9CHLO</name>